<dbReference type="SUPFAM" id="SSF54285">
    <property type="entry name" value="MoaD/ThiS"/>
    <property type="match status" value="1"/>
</dbReference>
<dbReference type="AlphaFoldDB" id="A0AA42MTG4"/>
<evidence type="ECO:0000313" key="2">
    <source>
        <dbReference type="Proteomes" id="UP001159915"/>
    </source>
</evidence>
<dbReference type="Pfam" id="PF02597">
    <property type="entry name" value="ThiS"/>
    <property type="match status" value="1"/>
</dbReference>
<dbReference type="EMBL" id="JAOCBE010000001">
    <property type="protein sequence ID" value="MDH0969480.1"/>
    <property type="molecule type" value="Genomic_DNA"/>
</dbReference>
<proteinExistence type="predicted"/>
<dbReference type="Gene3D" id="3.10.20.30">
    <property type="match status" value="1"/>
</dbReference>
<name>A0AA42MTG4_ACIJO</name>
<accession>A0AA42MTG4</accession>
<dbReference type="Proteomes" id="UP001159915">
    <property type="component" value="Unassembled WGS sequence"/>
</dbReference>
<comment type="caution">
    <text evidence="1">The sequence shown here is derived from an EMBL/GenBank/DDBJ whole genome shotgun (WGS) entry which is preliminary data.</text>
</comment>
<dbReference type="RefSeq" id="WP_147541560.1">
    <property type="nucleotide sequence ID" value="NZ_JAOCBE010000001.1"/>
</dbReference>
<protein>
    <submittedName>
        <fullName evidence="1">MoaD/ThiS family protein</fullName>
    </submittedName>
</protein>
<gene>
    <name evidence="1" type="ORF">N5C10_09495</name>
</gene>
<dbReference type="InterPro" id="IPR012675">
    <property type="entry name" value="Beta-grasp_dom_sf"/>
</dbReference>
<dbReference type="InterPro" id="IPR003749">
    <property type="entry name" value="ThiS/MoaD-like"/>
</dbReference>
<sequence length="86" mass="9630">MTKTDSMTISILYFASLADEAKCHEEKVTVQKSISLHALYANLNQKHCFSKPQSQLRVAVNDYFVDWDQEVCDGDNVVFMTPVAGG</sequence>
<reference evidence="1" key="1">
    <citation type="submission" date="2022-09" db="EMBL/GenBank/DDBJ databases">
        <title>Intensive care unit water sources are persistently colonized with multi-drug resistant bacteria and are the site of extensive horizontal gene transfer of antibiotic resistance genes.</title>
        <authorList>
            <person name="Diorio-Toth L."/>
        </authorList>
    </citation>
    <scope>NUCLEOTIDE SEQUENCE</scope>
    <source>
        <strain evidence="1">GD03920</strain>
    </source>
</reference>
<evidence type="ECO:0000313" key="1">
    <source>
        <dbReference type="EMBL" id="MDH0969480.1"/>
    </source>
</evidence>
<dbReference type="InterPro" id="IPR016155">
    <property type="entry name" value="Mopterin_synth/thiamin_S_b"/>
</dbReference>
<organism evidence="1 2">
    <name type="scientific">Acinetobacter johnsonii</name>
    <dbReference type="NCBI Taxonomy" id="40214"/>
    <lineage>
        <taxon>Bacteria</taxon>
        <taxon>Pseudomonadati</taxon>
        <taxon>Pseudomonadota</taxon>
        <taxon>Gammaproteobacteria</taxon>
        <taxon>Moraxellales</taxon>
        <taxon>Moraxellaceae</taxon>
        <taxon>Acinetobacter</taxon>
    </lineage>
</organism>
<dbReference type="CDD" id="cd00754">
    <property type="entry name" value="Ubl_MoaD"/>
    <property type="match status" value="1"/>
</dbReference>